<feature type="compositionally biased region" description="Gly residues" evidence="8">
    <location>
        <begin position="1"/>
        <end position="30"/>
    </location>
</feature>
<feature type="region of interest" description="Disordered" evidence="8">
    <location>
        <begin position="57"/>
        <end position="77"/>
    </location>
</feature>
<protein>
    <recommendedName>
        <fullName evidence="6">Protein HflK</fullName>
    </recommendedName>
</protein>
<feature type="domain" description="Band 7" evidence="9">
    <location>
        <begin position="99"/>
        <end position="268"/>
    </location>
</feature>
<dbReference type="OrthoDB" id="9779595at2"/>
<dbReference type="SUPFAM" id="SSF117892">
    <property type="entry name" value="Band 7/SPFH domain"/>
    <property type="match status" value="1"/>
</dbReference>
<keyword evidence="11" id="KW-1185">Reference proteome</keyword>
<evidence type="ECO:0000313" key="11">
    <source>
        <dbReference type="Proteomes" id="UP000004318"/>
    </source>
</evidence>
<dbReference type="RefSeq" id="WP_009805970.1">
    <property type="nucleotide sequence ID" value="NZ_CH724131.1"/>
</dbReference>
<dbReference type="CDD" id="cd03404">
    <property type="entry name" value="SPFH_HflK"/>
    <property type="match status" value="1"/>
</dbReference>
<evidence type="ECO:0000256" key="4">
    <source>
        <dbReference type="ARBA" id="ARBA00022989"/>
    </source>
</evidence>
<keyword evidence="4" id="KW-1133">Transmembrane helix</keyword>
<dbReference type="AlphaFoldDB" id="A3TUM0"/>
<keyword evidence="3" id="KW-0812">Transmembrane</keyword>
<dbReference type="eggNOG" id="COG0330">
    <property type="taxonomic scope" value="Bacteria"/>
</dbReference>
<dbReference type="GO" id="GO:0016020">
    <property type="term" value="C:membrane"/>
    <property type="evidence" value="ECO:0007669"/>
    <property type="project" value="UniProtKB-SubCell"/>
</dbReference>
<evidence type="ECO:0000256" key="7">
    <source>
        <dbReference type="SAM" id="Coils"/>
    </source>
</evidence>
<evidence type="ECO:0000256" key="5">
    <source>
        <dbReference type="ARBA" id="ARBA00023136"/>
    </source>
</evidence>
<dbReference type="Gene3D" id="3.30.479.30">
    <property type="entry name" value="Band 7 domain"/>
    <property type="match status" value="1"/>
</dbReference>
<keyword evidence="5" id="KW-0472">Membrane</keyword>
<comment type="caution">
    <text evidence="10">The sequence shown here is derived from an EMBL/GenBank/DDBJ whole genome shotgun (WGS) entry which is preliminary data.</text>
</comment>
<evidence type="ECO:0000259" key="9">
    <source>
        <dbReference type="SMART" id="SM00244"/>
    </source>
</evidence>
<evidence type="ECO:0000256" key="3">
    <source>
        <dbReference type="ARBA" id="ARBA00022692"/>
    </source>
</evidence>
<evidence type="ECO:0000256" key="6">
    <source>
        <dbReference type="RuleBase" id="RU364113"/>
    </source>
</evidence>
<sequence>MAGNSGGPWGGGGNSGGGRQQPPSGGGGGGRRPEGDGPQIPDIDELMRKGQDQLRVLMGGRGNNGNGSGQGGGTGGGPKLTRGTIVIGLLVAFALWLTASFYTVRPEEQSVELFFGDYSSTGNPGLNFAPWPFVTYEVIPVTREQTEDIGVGGNRGGDAGLMLTGDENIVDIDFQVVWNINDPAKFLFNLRDPRMTIRAVSESAMREIIAQSELAPILNRDRGAIAGRLRDMIQSTLDSYDSGMNVVRVNFDKADPPAEVIDAFREVQAAEQERETLTNQADAYANRVLAGARGEAAQVLEEAEGYRARVVNEAEGEASRFSAVLTEYTKAPEVTRKRLYLETMEDVLGRVDKIIIDEQTGEGVVPYLPLNELQRNRASGNQQSGGN</sequence>
<dbReference type="EMBL" id="AAMO01000002">
    <property type="protein sequence ID" value="EAQ04216.1"/>
    <property type="molecule type" value="Genomic_DNA"/>
</dbReference>
<comment type="subcellular location">
    <subcellularLocation>
        <location evidence="1">Membrane</location>
        <topology evidence="1">Single-pass membrane protein</topology>
    </subcellularLocation>
</comment>
<dbReference type="NCBIfam" id="TIGR01933">
    <property type="entry name" value="hflK"/>
    <property type="match status" value="1"/>
</dbReference>
<name>A3TUM0_PSEBH</name>
<dbReference type="SMART" id="SM00244">
    <property type="entry name" value="PHB"/>
    <property type="match status" value="1"/>
</dbReference>
<comment type="similarity">
    <text evidence="2 6">Belongs to the band 7/mec-2 family. HflK subfamily.</text>
</comment>
<evidence type="ECO:0000256" key="8">
    <source>
        <dbReference type="SAM" id="MobiDB-lite"/>
    </source>
</evidence>
<dbReference type="STRING" id="252305.OB2597_08739"/>
<comment type="function">
    <text evidence="6">HflC and HflK could encode or regulate a protease.</text>
</comment>
<dbReference type="PANTHER" id="PTHR43327">
    <property type="entry name" value="STOMATIN-LIKE PROTEIN 2, MITOCHONDRIAL"/>
    <property type="match status" value="1"/>
</dbReference>
<evidence type="ECO:0000256" key="2">
    <source>
        <dbReference type="ARBA" id="ARBA00006971"/>
    </source>
</evidence>
<keyword evidence="7" id="KW-0175">Coiled coil</keyword>
<dbReference type="InterPro" id="IPR036013">
    <property type="entry name" value="Band_7/SPFH_dom_sf"/>
</dbReference>
<comment type="subunit">
    <text evidence="6">HflC and HflK may interact to form a multimeric complex.</text>
</comment>
<proteinExistence type="inferred from homology"/>
<feature type="region of interest" description="Disordered" evidence="8">
    <location>
        <begin position="1"/>
        <end position="43"/>
    </location>
</feature>
<dbReference type="HOGENOM" id="CLU_039173_1_0_5"/>
<dbReference type="InterPro" id="IPR010201">
    <property type="entry name" value="HflK"/>
</dbReference>
<accession>A3TUM0</accession>
<gene>
    <name evidence="10" type="ORF">OB2597_08739</name>
</gene>
<evidence type="ECO:0000313" key="10">
    <source>
        <dbReference type="EMBL" id="EAQ04216.1"/>
    </source>
</evidence>
<dbReference type="InterPro" id="IPR001107">
    <property type="entry name" value="Band_7"/>
</dbReference>
<organism evidence="10 11">
    <name type="scientific">Pseudooceanicola batsensis (strain ATCC BAA-863 / DSM 15984 / KCTC 12145 / HTCC2597)</name>
    <name type="common">Oceanicola batsensis</name>
    <dbReference type="NCBI Taxonomy" id="252305"/>
    <lineage>
        <taxon>Bacteria</taxon>
        <taxon>Pseudomonadati</taxon>
        <taxon>Pseudomonadota</taxon>
        <taxon>Alphaproteobacteria</taxon>
        <taxon>Rhodobacterales</taxon>
        <taxon>Paracoccaceae</taxon>
        <taxon>Pseudooceanicola</taxon>
    </lineage>
</organism>
<feature type="coiled-coil region" evidence="7">
    <location>
        <begin position="260"/>
        <end position="287"/>
    </location>
</feature>
<reference evidence="10 11" key="1">
    <citation type="journal article" date="2010" name="J. Bacteriol.">
        <title>Genome sequences of Oceanicola granulosus HTCC2516(T) and Oceanicola batsensis HTCC2597(TDelta).</title>
        <authorList>
            <person name="Thrash J.C."/>
            <person name="Cho J.C."/>
            <person name="Vergin K.L."/>
            <person name="Giovannoni S.J."/>
        </authorList>
    </citation>
    <scope>NUCLEOTIDE SEQUENCE [LARGE SCALE GENOMIC DNA]</scope>
    <source>
        <strain evidence="11">ATCC BAA-863 / DSM 15984 / KCTC 12145 / HTCC2597</strain>
    </source>
</reference>
<dbReference type="PANTHER" id="PTHR43327:SF2">
    <property type="entry name" value="MODULATOR OF FTSH PROTEASE HFLK"/>
    <property type="match status" value="1"/>
</dbReference>
<dbReference type="Pfam" id="PF01145">
    <property type="entry name" value="Band_7"/>
    <property type="match status" value="1"/>
</dbReference>
<dbReference type="Proteomes" id="UP000004318">
    <property type="component" value="Unassembled WGS sequence"/>
</dbReference>
<dbReference type="InterPro" id="IPR050710">
    <property type="entry name" value="Band7/mec-2_domain"/>
</dbReference>
<feature type="compositionally biased region" description="Gly residues" evidence="8">
    <location>
        <begin position="59"/>
        <end position="77"/>
    </location>
</feature>
<evidence type="ECO:0000256" key="1">
    <source>
        <dbReference type="ARBA" id="ARBA00004167"/>
    </source>
</evidence>